<dbReference type="EnsemblPlants" id="QL09p021336:mrna">
    <property type="protein sequence ID" value="QL09p021336:mrna"/>
    <property type="gene ID" value="QL09p021336"/>
</dbReference>
<dbReference type="AlphaFoldDB" id="A0A7N2MJG0"/>
<name>A0A7N2MJG0_QUELO</name>
<accession>A0A7N2MJG0</accession>
<proteinExistence type="predicted"/>
<sequence>MSETILSSSSNSIEKDIDDYHDDTSYSGSSGSSHSTEGSSTDEGYTSGAPGFPIEVIQEQLRKASGSQVGSSSSVPPSDSIDEVEIVYSCAIGGNPVDIGRDPFAPYTGDLGNLRPQVVKRPSLSKFFRNCVHRAHLHVDRSFHSLVTLRRLAKWGLGPQPSDEAIAHEVTVRRRMSTMKENKGKNVVAEGSHLEVQPQTRPSTGDKRKTLPKNFDLGSLPSRQGKKAKHGERFKELSLADEGTYITKCITSFKGKLALLKFGSGVQPQSMLCSIWVMTEYGVLDSWDKLCVLPIENLADFIGFTKYGLILIQKRSRLVSTNIELERKHKFVLIDPEALHEKEISNKVDYCLDVAAYMENLALLDGANVVSY</sequence>
<protein>
    <submittedName>
        <fullName evidence="2">Uncharacterized protein</fullName>
    </submittedName>
</protein>
<keyword evidence="3" id="KW-1185">Reference proteome</keyword>
<dbReference type="Proteomes" id="UP000594261">
    <property type="component" value="Chromosome 9"/>
</dbReference>
<evidence type="ECO:0000256" key="1">
    <source>
        <dbReference type="SAM" id="MobiDB-lite"/>
    </source>
</evidence>
<feature type="region of interest" description="Disordered" evidence="1">
    <location>
        <begin position="1"/>
        <end position="52"/>
    </location>
</feature>
<evidence type="ECO:0000313" key="3">
    <source>
        <dbReference type="Proteomes" id="UP000594261"/>
    </source>
</evidence>
<feature type="region of interest" description="Disordered" evidence="1">
    <location>
        <begin position="180"/>
        <end position="228"/>
    </location>
</feature>
<dbReference type="InParanoid" id="A0A7N2MJG0"/>
<dbReference type="Gramene" id="QL09p021336:mrna">
    <property type="protein sequence ID" value="QL09p021336:mrna"/>
    <property type="gene ID" value="QL09p021336"/>
</dbReference>
<reference evidence="2" key="2">
    <citation type="submission" date="2021-01" db="UniProtKB">
        <authorList>
            <consortium name="EnsemblPlants"/>
        </authorList>
    </citation>
    <scope>IDENTIFICATION</scope>
</reference>
<dbReference type="EMBL" id="LRBV02000009">
    <property type="status" value="NOT_ANNOTATED_CDS"/>
    <property type="molecule type" value="Genomic_DNA"/>
</dbReference>
<feature type="compositionally biased region" description="Low complexity" evidence="1">
    <location>
        <begin position="25"/>
        <end position="44"/>
    </location>
</feature>
<reference evidence="2 3" key="1">
    <citation type="journal article" date="2016" name="G3 (Bethesda)">
        <title>First Draft Assembly and Annotation of the Genome of a California Endemic Oak Quercus lobata Nee (Fagaceae).</title>
        <authorList>
            <person name="Sork V.L."/>
            <person name="Fitz-Gibbon S.T."/>
            <person name="Puiu D."/>
            <person name="Crepeau M."/>
            <person name="Gugger P.F."/>
            <person name="Sherman R."/>
            <person name="Stevens K."/>
            <person name="Langley C.H."/>
            <person name="Pellegrini M."/>
            <person name="Salzberg S.L."/>
        </authorList>
    </citation>
    <scope>NUCLEOTIDE SEQUENCE [LARGE SCALE GENOMIC DNA]</scope>
    <source>
        <strain evidence="2 3">cv. SW786</strain>
    </source>
</reference>
<organism evidence="2 3">
    <name type="scientific">Quercus lobata</name>
    <name type="common">Valley oak</name>
    <dbReference type="NCBI Taxonomy" id="97700"/>
    <lineage>
        <taxon>Eukaryota</taxon>
        <taxon>Viridiplantae</taxon>
        <taxon>Streptophyta</taxon>
        <taxon>Embryophyta</taxon>
        <taxon>Tracheophyta</taxon>
        <taxon>Spermatophyta</taxon>
        <taxon>Magnoliopsida</taxon>
        <taxon>eudicotyledons</taxon>
        <taxon>Gunneridae</taxon>
        <taxon>Pentapetalae</taxon>
        <taxon>rosids</taxon>
        <taxon>fabids</taxon>
        <taxon>Fagales</taxon>
        <taxon>Fagaceae</taxon>
        <taxon>Quercus</taxon>
    </lineage>
</organism>
<evidence type="ECO:0000313" key="2">
    <source>
        <dbReference type="EnsemblPlants" id="QL09p021336:mrna"/>
    </source>
</evidence>